<feature type="transmembrane region" description="Helical" evidence="1">
    <location>
        <begin position="102"/>
        <end position="124"/>
    </location>
</feature>
<feature type="transmembrane region" description="Helical" evidence="1">
    <location>
        <begin position="179"/>
        <end position="198"/>
    </location>
</feature>
<keyword evidence="1" id="KW-0472">Membrane</keyword>
<dbReference type="KEGG" id="bfm:BP422_29050"/>
<organism evidence="2 3">
    <name type="scientific">Brevibacillus formosus</name>
    <dbReference type="NCBI Taxonomy" id="54913"/>
    <lineage>
        <taxon>Bacteria</taxon>
        <taxon>Bacillati</taxon>
        <taxon>Bacillota</taxon>
        <taxon>Bacilli</taxon>
        <taxon>Bacillales</taxon>
        <taxon>Paenibacillaceae</taxon>
        <taxon>Brevibacillus</taxon>
    </lineage>
</organism>
<keyword evidence="1" id="KW-0812">Transmembrane</keyword>
<feature type="transmembrane region" description="Helical" evidence="1">
    <location>
        <begin position="319"/>
        <end position="342"/>
    </location>
</feature>
<feature type="transmembrane region" description="Helical" evidence="1">
    <location>
        <begin position="204"/>
        <end position="230"/>
    </location>
</feature>
<evidence type="ECO:0000256" key="1">
    <source>
        <dbReference type="SAM" id="Phobius"/>
    </source>
</evidence>
<name>A0A220MQ60_9BACL</name>
<accession>A0A220MQ60</accession>
<keyword evidence="1" id="KW-1133">Transmembrane helix</keyword>
<proteinExistence type="predicted"/>
<dbReference type="EMBL" id="CP018145">
    <property type="protein sequence ID" value="ASJ57198.1"/>
    <property type="molecule type" value="Genomic_DNA"/>
</dbReference>
<reference evidence="2 3" key="1">
    <citation type="submission" date="2016-11" db="EMBL/GenBank/DDBJ databases">
        <authorList>
            <person name="Jaros S."/>
            <person name="Januszkiewicz K."/>
            <person name="Wedrychowicz H."/>
        </authorList>
    </citation>
    <scope>NUCLEOTIDE SEQUENCE [LARGE SCALE GENOMIC DNA]</scope>
    <source>
        <strain evidence="2 3">NF2</strain>
    </source>
</reference>
<feature type="transmembrane region" description="Helical" evidence="1">
    <location>
        <begin position="136"/>
        <end position="159"/>
    </location>
</feature>
<protein>
    <recommendedName>
        <fullName evidence="4">Peptidase</fullName>
    </recommendedName>
</protein>
<dbReference type="AlphaFoldDB" id="A0A220MQ60"/>
<feature type="transmembrane region" description="Helical" evidence="1">
    <location>
        <begin position="362"/>
        <end position="380"/>
    </location>
</feature>
<dbReference type="Proteomes" id="UP000197781">
    <property type="component" value="Chromosome"/>
</dbReference>
<feature type="transmembrane region" description="Helical" evidence="1">
    <location>
        <begin position="237"/>
        <end position="259"/>
    </location>
</feature>
<sequence>MNENRMIQLHPLTFLEDKQGVLIGRFGTDTFAVFPEDGAALVRKLQEGMGVAEAHSWYQDTYHDEVDMDDFLQTLRDLTFICDVEEKETKTQKVSGQWLGKLAFSPLGWLIYGAIITCALWLLYQYPQIRPGRESILFSEYAMVIFLGMTIGQIPGIFFHELMHMLAGRRLGISSELSIGRRMYFLVFTSSMPGIWGFPKRKRILPFLVGMFGDILWYSLLVIVAGAIWINTGEKTIIAAFCMGLAFTTLLRFFWQFYFHLQTDIYYLMITMLGCVNLQEATRSYLKNIWYGLIGKKNKMVDMSKYTERDHQVARWYSFFYATGWMMMTGMILYLIPVAIQLLTNIFLSIFTGEEMKFWDSVVFLSITGVQYGIVFYLYLKERRNKREIRNLSMEQRG</sequence>
<gene>
    <name evidence="2" type="ORF">BP422_29050</name>
</gene>
<evidence type="ECO:0000313" key="3">
    <source>
        <dbReference type="Proteomes" id="UP000197781"/>
    </source>
</evidence>
<evidence type="ECO:0000313" key="2">
    <source>
        <dbReference type="EMBL" id="ASJ57198.1"/>
    </source>
</evidence>
<evidence type="ECO:0008006" key="4">
    <source>
        <dbReference type="Google" id="ProtNLM"/>
    </source>
</evidence>